<accession>A0A9W7L1Z3</accession>
<reference evidence="5" key="1">
    <citation type="journal article" date="2023" name="Commun. Biol.">
        <title>Genome analysis of Parmales, the sister group of diatoms, reveals the evolutionary specialization of diatoms from phago-mixotrophs to photoautotrophs.</title>
        <authorList>
            <person name="Ban H."/>
            <person name="Sato S."/>
            <person name="Yoshikawa S."/>
            <person name="Yamada K."/>
            <person name="Nakamura Y."/>
            <person name="Ichinomiya M."/>
            <person name="Sato N."/>
            <person name="Blanc-Mathieu R."/>
            <person name="Endo H."/>
            <person name="Kuwata A."/>
            <person name="Ogata H."/>
        </authorList>
    </citation>
    <scope>NUCLEOTIDE SEQUENCE [LARGE SCALE GENOMIC DNA]</scope>
</reference>
<dbReference type="OrthoDB" id="4062651at2759"/>
<dbReference type="PANTHER" id="PTHR46573:SF1">
    <property type="entry name" value="WD REPEAT, SAM AND U-BOX DOMAIN-CONTAINING PROTEIN 1"/>
    <property type="match status" value="1"/>
</dbReference>
<dbReference type="PROSITE" id="PS51698">
    <property type="entry name" value="U_BOX"/>
    <property type="match status" value="1"/>
</dbReference>
<evidence type="ECO:0000259" key="3">
    <source>
        <dbReference type="PROSITE" id="PS51698"/>
    </source>
</evidence>
<proteinExistence type="predicted"/>
<feature type="transmembrane region" description="Helical" evidence="2">
    <location>
        <begin position="318"/>
        <end position="337"/>
    </location>
</feature>
<dbReference type="AlphaFoldDB" id="A0A9W7L1Z3"/>
<dbReference type="SUPFAM" id="SSF57850">
    <property type="entry name" value="RING/U-box"/>
    <property type="match status" value="1"/>
</dbReference>
<dbReference type="Proteomes" id="UP001165065">
    <property type="component" value="Unassembled WGS sequence"/>
</dbReference>
<feature type="region of interest" description="Disordered" evidence="1">
    <location>
        <begin position="250"/>
        <end position="279"/>
    </location>
</feature>
<dbReference type="InterPro" id="IPR003613">
    <property type="entry name" value="Ubox_domain"/>
</dbReference>
<keyword evidence="5" id="KW-1185">Reference proteome</keyword>
<evidence type="ECO:0000313" key="5">
    <source>
        <dbReference type="Proteomes" id="UP001165065"/>
    </source>
</evidence>
<feature type="domain" description="U-box" evidence="3">
    <location>
        <begin position="38"/>
        <end position="79"/>
    </location>
</feature>
<dbReference type="Pfam" id="PF04564">
    <property type="entry name" value="U-box"/>
    <property type="match status" value="1"/>
</dbReference>
<dbReference type="EMBL" id="BRYA01000519">
    <property type="protein sequence ID" value="GMI20700.1"/>
    <property type="molecule type" value="Genomic_DNA"/>
</dbReference>
<evidence type="ECO:0000256" key="2">
    <source>
        <dbReference type="SAM" id="Phobius"/>
    </source>
</evidence>
<keyword evidence="2" id="KW-1133">Transmembrane helix</keyword>
<evidence type="ECO:0000256" key="1">
    <source>
        <dbReference type="SAM" id="MobiDB-lite"/>
    </source>
</evidence>
<dbReference type="PANTHER" id="PTHR46573">
    <property type="entry name" value="WD REPEAT, SAM AND U-BOX DOMAIN-CONTAINING PROTEIN 1"/>
    <property type="match status" value="1"/>
</dbReference>
<evidence type="ECO:0000313" key="4">
    <source>
        <dbReference type="EMBL" id="GMI20700.1"/>
    </source>
</evidence>
<dbReference type="InterPro" id="IPR013083">
    <property type="entry name" value="Znf_RING/FYVE/PHD"/>
</dbReference>
<sequence length="338" mass="36945">MASPQAYYQTPTIVSLPPPVLDYADDTLLLEKHTSSITPPKELLCPITLSLFRNPVLAADGFTYERHFLNEWRRSNSSTPSHWRSPVTGETVSGGGGSASEVENKGIKGLCETWREGIDNQIRERASLNVIKERWTDADFVKRAYFLPLLEVGGGRGGGRCRDGNGVGYNLIVSGLVDAETVRRVASCSAEAFLEGEGGEGGKGCVEACEERGGEWKAVGEHISEVLDERKGREERRRERRVRDNEMWREQQDALRRRNGGRGGGGGGREGGEGMTWDGGVVGNMSPGVGYFPSLFALQSTAGISGAVVSGEDERRRWWIQTLLRIIAAVALIVFFAV</sequence>
<gene>
    <name evidence="4" type="ORF">TrCOL_g7704</name>
</gene>
<organism evidence="4 5">
    <name type="scientific">Triparma columacea</name>
    <dbReference type="NCBI Taxonomy" id="722753"/>
    <lineage>
        <taxon>Eukaryota</taxon>
        <taxon>Sar</taxon>
        <taxon>Stramenopiles</taxon>
        <taxon>Ochrophyta</taxon>
        <taxon>Bolidophyceae</taxon>
        <taxon>Parmales</taxon>
        <taxon>Triparmaceae</taxon>
        <taxon>Triparma</taxon>
    </lineage>
</organism>
<name>A0A9W7L1Z3_9STRA</name>
<feature type="region of interest" description="Disordered" evidence="1">
    <location>
        <begin position="75"/>
        <end position="101"/>
    </location>
</feature>
<dbReference type="InterPro" id="IPR052085">
    <property type="entry name" value="WD-SAM-U-box"/>
</dbReference>
<dbReference type="GO" id="GO:0016567">
    <property type="term" value="P:protein ubiquitination"/>
    <property type="evidence" value="ECO:0007669"/>
    <property type="project" value="InterPro"/>
</dbReference>
<dbReference type="SMART" id="SM00504">
    <property type="entry name" value="Ubox"/>
    <property type="match status" value="1"/>
</dbReference>
<keyword evidence="2" id="KW-0472">Membrane</keyword>
<keyword evidence="2" id="KW-0812">Transmembrane</keyword>
<comment type="caution">
    <text evidence="4">The sequence shown here is derived from an EMBL/GenBank/DDBJ whole genome shotgun (WGS) entry which is preliminary data.</text>
</comment>
<protein>
    <recommendedName>
        <fullName evidence="3">U-box domain-containing protein</fullName>
    </recommendedName>
</protein>
<dbReference type="Gene3D" id="3.30.40.10">
    <property type="entry name" value="Zinc/RING finger domain, C3HC4 (zinc finger)"/>
    <property type="match status" value="1"/>
</dbReference>
<dbReference type="GO" id="GO:0004842">
    <property type="term" value="F:ubiquitin-protein transferase activity"/>
    <property type="evidence" value="ECO:0007669"/>
    <property type="project" value="InterPro"/>
</dbReference>